<dbReference type="Proteomes" id="UP000265520">
    <property type="component" value="Unassembled WGS sequence"/>
</dbReference>
<dbReference type="AlphaFoldDB" id="A0A392TKF0"/>
<feature type="compositionally biased region" description="Basic and acidic residues" evidence="1">
    <location>
        <begin position="9"/>
        <end position="34"/>
    </location>
</feature>
<protein>
    <submittedName>
        <fullName evidence="2">Uncharacterized protein</fullName>
    </submittedName>
</protein>
<sequence length="69" mass="7766">SPKRKRSPKRESPPKKRVEMIEDKGADINEEGRDPVKRPFVAAIIAEFTKSLSSPTTDKQKGMETKKIA</sequence>
<name>A0A392TKF0_9FABA</name>
<organism evidence="2 3">
    <name type="scientific">Trifolium medium</name>
    <dbReference type="NCBI Taxonomy" id="97028"/>
    <lineage>
        <taxon>Eukaryota</taxon>
        <taxon>Viridiplantae</taxon>
        <taxon>Streptophyta</taxon>
        <taxon>Embryophyta</taxon>
        <taxon>Tracheophyta</taxon>
        <taxon>Spermatophyta</taxon>
        <taxon>Magnoliopsida</taxon>
        <taxon>eudicotyledons</taxon>
        <taxon>Gunneridae</taxon>
        <taxon>Pentapetalae</taxon>
        <taxon>rosids</taxon>
        <taxon>fabids</taxon>
        <taxon>Fabales</taxon>
        <taxon>Fabaceae</taxon>
        <taxon>Papilionoideae</taxon>
        <taxon>50 kb inversion clade</taxon>
        <taxon>NPAAA clade</taxon>
        <taxon>Hologalegina</taxon>
        <taxon>IRL clade</taxon>
        <taxon>Trifolieae</taxon>
        <taxon>Trifolium</taxon>
    </lineage>
</organism>
<evidence type="ECO:0000313" key="3">
    <source>
        <dbReference type="Proteomes" id="UP000265520"/>
    </source>
</evidence>
<proteinExistence type="predicted"/>
<dbReference type="EMBL" id="LXQA010584857">
    <property type="protein sequence ID" value="MCI60616.1"/>
    <property type="molecule type" value="Genomic_DNA"/>
</dbReference>
<feature type="region of interest" description="Disordered" evidence="1">
    <location>
        <begin position="1"/>
        <end position="34"/>
    </location>
</feature>
<comment type="caution">
    <text evidence="2">The sequence shown here is derived from an EMBL/GenBank/DDBJ whole genome shotgun (WGS) entry which is preliminary data.</text>
</comment>
<reference evidence="2 3" key="1">
    <citation type="journal article" date="2018" name="Front. Plant Sci.">
        <title>Red Clover (Trifolium pratense) and Zigzag Clover (T. medium) - A Picture of Genomic Similarities and Differences.</title>
        <authorList>
            <person name="Dluhosova J."/>
            <person name="Istvanek J."/>
            <person name="Nedelnik J."/>
            <person name="Repkova J."/>
        </authorList>
    </citation>
    <scope>NUCLEOTIDE SEQUENCE [LARGE SCALE GENOMIC DNA]</scope>
    <source>
        <strain evidence="3">cv. 10/8</strain>
        <tissue evidence="2">Leaf</tissue>
    </source>
</reference>
<keyword evidence="3" id="KW-1185">Reference proteome</keyword>
<evidence type="ECO:0000256" key="1">
    <source>
        <dbReference type="SAM" id="MobiDB-lite"/>
    </source>
</evidence>
<feature type="non-terminal residue" evidence="2">
    <location>
        <position position="1"/>
    </location>
</feature>
<accession>A0A392TKF0</accession>
<evidence type="ECO:0000313" key="2">
    <source>
        <dbReference type="EMBL" id="MCI60616.1"/>
    </source>
</evidence>